<dbReference type="Gene3D" id="3.10.180.10">
    <property type="entry name" value="2,3-Dihydroxybiphenyl 1,2-Dioxygenase, domain 1"/>
    <property type="match status" value="1"/>
</dbReference>
<organism evidence="2">
    <name type="scientific">hydrothermal vent metagenome</name>
    <dbReference type="NCBI Taxonomy" id="652676"/>
    <lineage>
        <taxon>unclassified sequences</taxon>
        <taxon>metagenomes</taxon>
        <taxon>ecological metagenomes</taxon>
    </lineage>
</organism>
<dbReference type="Pfam" id="PF00903">
    <property type="entry name" value="Glyoxalase"/>
    <property type="match status" value="1"/>
</dbReference>
<name>A0A3B1AQQ3_9ZZZZ</name>
<gene>
    <name evidence="2" type="ORF">MNBD_GAMMA23-1901</name>
</gene>
<dbReference type="PANTHER" id="PTHR33993">
    <property type="entry name" value="GLYOXALASE-RELATED"/>
    <property type="match status" value="1"/>
</dbReference>
<dbReference type="InterPro" id="IPR029068">
    <property type="entry name" value="Glyas_Bleomycin-R_OHBP_Dase"/>
</dbReference>
<dbReference type="CDD" id="cd07247">
    <property type="entry name" value="SgaA_N_like"/>
    <property type="match status" value="1"/>
</dbReference>
<dbReference type="InterPro" id="IPR004360">
    <property type="entry name" value="Glyas_Fos-R_dOase_dom"/>
</dbReference>
<evidence type="ECO:0000313" key="2">
    <source>
        <dbReference type="EMBL" id="VAW95016.1"/>
    </source>
</evidence>
<accession>A0A3B1AQQ3</accession>
<feature type="domain" description="VOC" evidence="1">
    <location>
        <begin position="10"/>
        <end position="125"/>
    </location>
</feature>
<reference evidence="2" key="1">
    <citation type="submission" date="2018-06" db="EMBL/GenBank/DDBJ databases">
        <authorList>
            <person name="Zhirakovskaya E."/>
        </authorList>
    </citation>
    <scope>NUCLEOTIDE SEQUENCE</scope>
</reference>
<protein>
    <recommendedName>
        <fullName evidence="1">VOC domain-containing protein</fullName>
    </recommendedName>
</protein>
<dbReference type="InterPro" id="IPR037523">
    <property type="entry name" value="VOC_core"/>
</dbReference>
<evidence type="ECO:0000259" key="1">
    <source>
        <dbReference type="PROSITE" id="PS51819"/>
    </source>
</evidence>
<dbReference type="AlphaFoldDB" id="A0A3B1AQQ3"/>
<proteinExistence type="predicted"/>
<dbReference type="InterPro" id="IPR052164">
    <property type="entry name" value="Anthracycline_SecMetBiosynth"/>
</dbReference>
<dbReference type="SUPFAM" id="SSF54593">
    <property type="entry name" value="Glyoxalase/Bleomycin resistance protein/Dihydroxybiphenyl dioxygenase"/>
    <property type="match status" value="1"/>
</dbReference>
<dbReference type="EMBL" id="UOFT01000041">
    <property type="protein sequence ID" value="VAW95016.1"/>
    <property type="molecule type" value="Genomic_DNA"/>
</dbReference>
<dbReference type="PANTHER" id="PTHR33993:SF14">
    <property type="entry name" value="GB|AAF24581.1"/>
    <property type="match status" value="1"/>
</dbReference>
<sequence>MEQAMKQHGAFSWNELMTSDVDGAKKFYSELLGWHMQDVPSCDMGYTMAKAGNTEVAGIMNISDDFSTMPPAWGSYVTVDNVDTQSALAEELGGKIILAPQDIPEVGRFAVISDPQGAILSLITYSKKE</sequence>
<dbReference type="PROSITE" id="PS51819">
    <property type="entry name" value="VOC"/>
    <property type="match status" value="1"/>
</dbReference>